<organism evidence="2 3">
    <name type="scientific">Natribaculum luteum</name>
    <dbReference type="NCBI Taxonomy" id="1586232"/>
    <lineage>
        <taxon>Archaea</taxon>
        <taxon>Methanobacteriati</taxon>
        <taxon>Methanobacteriota</taxon>
        <taxon>Stenosarchaea group</taxon>
        <taxon>Halobacteria</taxon>
        <taxon>Halobacteriales</taxon>
        <taxon>Natrialbaceae</taxon>
        <taxon>Natribaculum</taxon>
    </lineage>
</organism>
<accession>A0ABD5NVR4</accession>
<evidence type="ECO:0000313" key="3">
    <source>
        <dbReference type="Proteomes" id="UP001595821"/>
    </source>
</evidence>
<evidence type="ECO:0000313" key="2">
    <source>
        <dbReference type="EMBL" id="MFC4246164.1"/>
    </source>
</evidence>
<dbReference type="AlphaFoldDB" id="A0ABD5NVR4"/>
<feature type="compositionally biased region" description="Acidic residues" evidence="1">
    <location>
        <begin position="165"/>
        <end position="184"/>
    </location>
</feature>
<dbReference type="Proteomes" id="UP001595821">
    <property type="component" value="Unassembled WGS sequence"/>
</dbReference>
<dbReference type="InterPro" id="IPR055969">
    <property type="entry name" value="DUF7547"/>
</dbReference>
<dbReference type="GeneID" id="71855064"/>
<dbReference type="RefSeq" id="WP_246968101.1">
    <property type="nucleotide sequence ID" value="NZ_CP095397.1"/>
</dbReference>
<proteinExistence type="predicted"/>
<feature type="compositionally biased region" description="Acidic residues" evidence="1">
    <location>
        <begin position="195"/>
        <end position="214"/>
    </location>
</feature>
<dbReference type="EMBL" id="JBHSDJ010000013">
    <property type="protein sequence ID" value="MFC4246164.1"/>
    <property type="molecule type" value="Genomic_DNA"/>
</dbReference>
<evidence type="ECO:0000256" key="1">
    <source>
        <dbReference type="SAM" id="MobiDB-lite"/>
    </source>
</evidence>
<reference evidence="2 3" key="1">
    <citation type="journal article" date="2014" name="Int. J. Syst. Evol. Microbiol.">
        <title>Complete genome sequence of Corynebacterium casei LMG S-19264T (=DSM 44701T), isolated from a smear-ripened cheese.</title>
        <authorList>
            <consortium name="US DOE Joint Genome Institute (JGI-PGF)"/>
            <person name="Walter F."/>
            <person name="Albersmeier A."/>
            <person name="Kalinowski J."/>
            <person name="Ruckert C."/>
        </authorList>
    </citation>
    <scope>NUCLEOTIDE SEQUENCE [LARGE SCALE GENOMIC DNA]</scope>
    <source>
        <strain evidence="2 3">IBRC-M 10912</strain>
    </source>
</reference>
<gene>
    <name evidence="2" type="ORF">ACFOZ7_04030</name>
</gene>
<feature type="compositionally biased region" description="Basic and acidic residues" evidence="1">
    <location>
        <begin position="147"/>
        <end position="164"/>
    </location>
</feature>
<feature type="region of interest" description="Disordered" evidence="1">
    <location>
        <begin position="147"/>
        <end position="214"/>
    </location>
</feature>
<name>A0ABD5NVR4_9EURY</name>
<dbReference type="Pfam" id="PF24414">
    <property type="entry name" value="DUF7547"/>
    <property type="match status" value="1"/>
</dbReference>
<comment type="caution">
    <text evidence="2">The sequence shown here is derived from an EMBL/GenBank/DDBJ whole genome shotgun (WGS) entry which is preliminary data.</text>
</comment>
<sequence length="214" mass="24136">MANRDEDLAESIDELTQTLRDLRHELEPRPEPRLRPPTPGELLRLTDEVAIPALVAILEANVRALEAFQRGLRLVRRDRDVRERTGRATDVTRTRATELRETTLEQLDGALAELQRALGEGALPQNRQARDLVEDARELRDEVDRRLRDAGEEVDAETKGRTIEIDDSTDDRPDESDVDVDAELETLKDQYGSDDAGDETDGDEPDDETGENES</sequence>
<protein>
    <submittedName>
        <fullName evidence="2">Uncharacterized protein</fullName>
    </submittedName>
</protein>